<dbReference type="InterPro" id="IPR036271">
    <property type="entry name" value="Tet_transcr_reg_TetR-rel_C_sf"/>
</dbReference>
<dbReference type="Gene3D" id="1.10.10.60">
    <property type="entry name" value="Homeodomain-like"/>
    <property type="match status" value="1"/>
</dbReference>
<name>A0A150SEN1_SORCE</name>
<dbReference type="PANTHER" id="PTHR30055">
    <property type="entry name" value="HTH-TYPE TRANSCRIPTIONAL REGULATOR RUTR"/>
    <property type="match status" value="1"/>
</dbReference>
<evidence type="ECO:0000256" key="4">
    <source>
        <dbReference type="PROSITE-ProRule" id="PRU00335"/>
    </source>
</evidence>
<keyword evidence="3" id="KW-0804">Transcription</keyword>
<dbReference type="GO" id="GO:0003700">
    <property type="term" value="F:DNA-binding transcription factor activity"/>
    <property type="evidence" value="ECO:0007669"/>
    <property type="project" value="TreeGrafter"/>
</dbReference>
<feature type="domain" description="HTH tetR-type" evidence="6">
    <location>
        <begin position="18"/>
        <end position="78"/>
    </location>
</feature>
<gene>
    <name evidence="7" type="ORF">BE17_08705</name>
</gene>
<proteinExistence type="predicted"/>
<dbReference type="Pfam" id="PF17938">
    <property type="entry name" value="TetR_C_29"/>
    <property type="match status" value="1"/>
</dbReference>
<dbReference type="SUPFAM" id="SSF46689">
    <property type="entry name" value="Homeodomain-like"/>
    <property type="match status" value="1"/>
</dbReference>
<dbReference type="InterPro" id="IPR050109">
    <property type="entry name" value="HTH-type_TetR-like_transc_reg"/>
</dbReference>
<dbReference type="Proteomes" id="UP000075635">
    <property type="component" value="Unassembled WGS sequence"/>
</dbReference>
<dbReference type="PRINTS" id="PR00455">
    <property type="entry name" value="HTHTETR"/>
</dbReference>
<evidence type="ECO:0000313" key="7">
    <source>
        <dbReference type="EMBL" id="KYF90914.1"/>
    </source>
</evidence>
<evidence type="ECO:0000256" key="1">
    <source>
        <dbReference type="ARBA" id="ARBA00023015"/>
    </source>
</evidence>
<comment type="caution">
    <text evidence="7">The sequence shown here is derived from an EMBL/GenBank/DDBJ whole genome shotgun (WGS) entry which is preliminary data.</text>
</comment>
<evidence type="ECO:0000256" key="5">
    <source>
        <dbReference type="SAM" id="MobiDB-lite"/>
    </source>
</evidence>
<sequence length="238" mass="26393">MTHEPPSTRPRVVAPRDPTRRRRILDAAKRHFTDRGFKGTRLDAIAAEAGCAKGALYLEFENKEILLREVVAELFGSIRARYEAEIARIDSPLERLKATLRFAYRYMAQEPLFARLLRDDPELRALRPTQDAAAEERAVRAEVDRLLGWVDEGIARGEIRADVDRDAVPFILSALRFVPLQLGLATAGMFPGERALDAIVDVFAAGLAARGAPSAPRPEQGEQPTSAAAAHQHQHKQS</sequence>
<evidence type="ECO:0000313" key="8">
    <source>
        <dbReference type="Proteomes" id="UP000075635"/>
    </source>
</evidence>
<dbReference type="PANTHER" id="PTHR30055:SF234">
    <property type="entry name" value="HTH-TYPE TRANSCRIPTIONAL REGULATOR BETI"/>
    <property type="match status" value="1"/>
</dbReference>
<dbReference type="InterPro" id="IPR009057">
    <property type="entry name" value="Homeodomain-like_sf"/>
</dbReference>
<reference evidence="7 8" key="1">
    <citation type="submission" date="2014-02" db="EMBL/GenBank/DDBJ databases">
        <title>The small core and large imbalanced accessory genome model reveals a collaborative survival strategy of Sorangium cellulosum strains in nature.</title>
        <authorList>
            <person name="Han K."/>
            <person name="Peng R."/>
            <person name="Blom J."/>
            <person name="Li Y.-Z."/>
        </authorList>
    </citation>
    <scope>NUCLEOTIDE SEQUENCE [LARGE SCALE GENOMIC DNA]</scope>
    <source>
        <strain evidence="7 8">So0011-07</strain>
    </source>
</reference>
<organism evidence="7 8">
    <name type="scientific">Sorangium cellulosum</name>
    <name type="common">Polyangium cellulosum</name>
    <dbReference type="NCBI Taxonomy" id="56"/>
    <lineage>
        <taxon>Bacteria</taxon>
        <taxon>Pseudomonadati</taxon>
        <taxon>Myxococcota</taxon>
        <taxon>Polyangia</taxon>
        <taxon>Polyangiales</taxon>
        <taxon>Polyangiaceae</taxon>
        <taxon>Sorangium</taxon>
    </lineage>
</organism>
<protein>
    <submittedName>
        <fullName evidence="7">TetR family transcriptional regulator</fullName>
    </submittedName>
</protein>
<dbReference type="SUPFAM" id="SSF48498">
    <property type="entry name" value="Tetracyclin repressor-like, C-terminal domain"/>
    <property type="match status" value="1"/>
</dbReference>
<accession>A0A150SEN1</accession>
<keyword evidence="1" id="KW-0805">Transcription regulation</keyword>
<keyword evidence="2 4" id="KW-0238">DNA-binding</keyword>
<feature type="region of interest" description="Disordered" evidence="5">
    <location>
        <begin position="210"/>
        <end position="238"/>
    </location>
</feature>
<dbReference type="GO" id="GO:0000976">
    <property type="term" value="F:transcription cis-regulatory region binding"/>
    <property type="evidence" value="ECO:0007669"/>
    <property type="project" value="TreeGrafter"/>
</dbReference>
<dbReference type="AlphaFoldDB" id="A0A150SEN1"/>
<evidence type="ECO:0000259" key="6">
    <source>
        <dbReference type="PROSITE" id="PS50977"/>
    </source>
</evidence>
<dbReference type="PROSITE" id="PS50977">
    <property type="entry name" value="HTH_TETR_2"/>
    <property type="match status" value="1"/>
</dbReference>
<dbReference type="InterPro" id="IPR001647">
    <property type="entry name" value="HTH_TetR"/>
</dbReference>
<dbReference type="Gene3D" id="1.10.357.10">
    <property type="entry name" value="Tetracycline Repressor, domain 2"/>
    <property type="match status" value="1"/>
</dbReference>
<dbReference type="InterPro" id="IPR041474">
    <property type="entry name" value="NicS_C"/>
</dbReference>
<evidence type="ECO:0000256" key="2">
    <source>
        <dbReference type="ARBA" id="ARBA00023125"/>
    </source>
</evidence>
<evidence type="ECO:0000256" key="3">
    <source>
        <dbReference type="ARBA" id="ARBA00023163"/>
    </source>
</evidence>
<dbReference type="Pfam" id="PF00440">
    <property type="entry name" value="TetR_N"/>
    <property type="match status" value="1"/>
</dbReference>
<dbReference type="EMBL" id="JEMB01001071">
    <property type="protein sequence ID" value="KYF90914.1"/>
    <property type="molecule type" value="Genomic_DNA"/>
</dbReference>
<feature type="DNA-binding region" description="H-T-H motif" evidence="4">
    <location>
        <begin position="41"/>
        <end position="60"/>
    </location>
</feature>